<evidence type="ECO:0000313" key="1">
    <source>
        <dbReference type="EMBL" id="GFR22911.1"/>
    </source>
</evidence>
<organism evidence="1 2">
    <name type="scientific">Trichonephila clavata</name>
    <name type="common">Joro spider</name>
    <name type="synonym">Nephila clavata</name>
    <dbReference type="NCBI Taxonomy" id="2740835"/>
    <lineage>
        <taxon>Eukaryota</taxon>
        <taxon>Metazoa</taxon>
        <taxon>Ecdysozoa</taxon>
        <taxon>Arthropoda</taxon>
        <taxon>Chelicerata</taxon>
        <taxon>Arachnida</taxon>
        <taxon>Araneae</taxon>
        <taxon>Araneomorphae</taxon>
        <taxon>Entelegynae</taxon>
        <taxon>Araneoidea</taxon>
        <taxon>Nephilidae</taxon>
        <taxon>Trichonephila</taxon>
    </lineage>
</organism>
<dbReference type="EMBL" id="BMAO01008375">
    <property type="protein sequence ID" value="GFR22911.1"/>
    <property type="molecule type" value="Genomic_DNA"/>
</dbReference>
<sequence length="169" mass="19762">MYCKVEDQKNPTCKEPHPPAKRAECVPESIETLQQECLYRNEGACLKYSPTGKFQKAKSKFQVSLRAYGYKREIFTQEYDDISEVRRNGQELGGSKLNLDLEDSHCENEERHQCSLKIFEEYISFLGMYWMYCKVEDQKNPTCKEPHPPAKRAECVPESIETLQLEYCI</sequence>
<dbReference type="Proteomes" id="UP000887116">
    <property type="component" value="Unassembled WGS sequence"/>
</dbReference>
<evidence type="ECO:0000313" key="2">
    <source>
        <dbReference type="Proteomes" id="UP000887116"/>
    </source>
</evidence>
<comment type="caution">
    <text evidence="1">The sequence shown here is derived from an EMBL/GenBank/DDBJ whole genome shotgun (WGS) entry which is preliminary data.</text>
</comment>
<dbReference type="AlphaFoldDB" id="A0A8X6JYQ8"/>
<proteinExistence type="predicted"/>
<reference evidence="1" key="1">
    <citation type="submission" date="2020-07" db="EMBL/GenBank/DDBJ databases">
        <title>Multicomponent nature underlies the extraordinary mechanical properties of spider dragline silk.</title>
        <authorList>
            <person name="Kono N."/>
            <person name="Nakamura H."/>
            <person name="Mori M."/>
            <person name="Yoshida Y."/>
            <person name="Ohtoshi R."/>
            <person name="Malay A.D."/>
            <person name="Moran D.A.P."/>
            <person name="Tomita M."/>
            <person name="Numata K."/>
            <person name="Arakawa K."/>
        </authorList>
    </citation>
    <scope>NUCLEOTIDE SEQUENCE</scope>
</reference>
<protein>
    <submittedName>
        <fullName evidence="1">Uncharacterized protein</fullName>
    </submittedName>
</protein>
<gene>
    <name evidence="1" type="ORF">TNCT_170281</name>
</gene>
<name>A0A8X6JYQ8_TRICU</name>
<accession>A0A8X6JYQ8</accession>
<keyword evidence="2" id="KW-1185">Reference proteome</keyword>